<sequence length="228" mass="23200">GYGQQQQQQGGYARPNGGYGRSHGGYGRPSNIDNTGGDNWQGQGSQGWQGPQQQGGGFHQQPQSNQGPIPSSPFGGRFDGSSAAESQPQPNPSTFGERLGVNVEPTNKVAEGVKTFDGAGTPPPTSDNAPLDPNIDLTGSRVFHNDGSSDSASSSSLDASQPQQPSSGPSEEGTSSNGEDLTGLPRGGQAQQPSQDSSASESHNTSSSDSSRPLFGGAQPGEGTEAAD</sequence>
<reference evidence="2" key="1">
    <citation type="submission" date="2022-11" db="UniProtKB">
        <authorList>
            <consortium name="WormBaseParasite"/>
        </authorList>
    </citation>
    <scope>IDENTIFICATION</scope>
</reference>
<accession>A0AC35GPA0</accession>
<dbReference type="Proteomes" id="UP000887580">
    <property type="component" value="Unplaced"/>
</dbReference>
<protein>
    <submittedName>
        <fullName evidence="2">Uncharacterized protein</fullName>
    </submittedName>
</protein>
<evidence type="ECO:0000313" key="1">
    <source>
        <dbReference type="Proteomes" id="UP000887580"/>
    </source>
</evidence>
<name>A0AC35GPA0_9BILA</name>
<proteinExistence type="predicted"/>
<evidence type="ECO:0000313" key="2">
    <source>
        <dbReference type="WBParaSite" id="PS1159_v2.g7225.t1"/>
    </source>
</evidence>
<dbReference type="WBParaSite" id="PS1159_v2.g7225.t1">
    <property type="protein sequence ID" value="PS1159_v2.g7225.t1"/>
    <property type="gene ID" value="PS1159_v2.g7225"/>
</dbReference>
<organism evidence="1 2">
    <name type="scientific">Panagrolaimus sp. PS1159</name>
    <dbReference type="NCBI Taxonomy" id="55785"/>
    <lineage>
        <taxon>Eukaryota</taxon>
        <taxon>Metazoa</taxon>
        <taxon>Ecdysozoa</taxon>
        <taxon>Nematoda</taxon>
        <taxon>Chromadorea</taxon>
        <taxon>Rhabditida</taxon>
        <taxon>Tylenchina</taxon>
        <taxon>Panagrolaimomorpha</taxon>
        <taxon>Panagrolaimoidea</taxon>
        <taxon>Panagrolaimidae</taxon>
        <taxon>Panagrolaimus</taxon>
    </lineage>
</organism>